<comment type="caution">
    <text evidence="5">The sequence shown here is derived from an EMBL/GenBank/DDBJ whole genome shotgun (WGS) entry which is preliminary data.</text>
</comment>
<organism evidence="5 6">
    <name type="scientific">Hydrogenoanaerobacterium saccharovorans</name>
    <dbReference type="NCBI Taxonomy" id="474960"/>
    <lineage>
        <taxon>Bacteria</taxon>
        <taxon>Bacillati</taxon>
        <taxon>Bacillota</taxon>
        <taxon>Clostridia</taxon>
        <taxon>Eubacteriales</taxon>
        <taxon>Oscillospiraceae</taxon>
        <taxon>Hydrogenoanaerobacterium</taxon>
    </lineage>
</organism>
<comment type="similarity">
    <text evidence="1 4">Belongs to the glycerate kinase type-1 family.</text>
</comment>
<dbReference type="SUPFAM" id="SSF110738">
    <property type="entry name" value="Glycerate kinase I"/>
    <property type="match status" value="1"/>
</dbReference>
<dbReference type="PANTHER" id="PTHR21599">
    <property type="entry name" value="GLYCERATE KINASE"/>
    <property type="match status" value="1"/>
</dbReference>
<protein>
    <submittedName>
        <fullName evidence="5">Glycerate kinase</fullName>
    </submittedName>
</protein>
<proteinExistence type="inferred from homology"/>
<dbReference type="Pfam" id="PF02595">
    <property type="entry name" value="Gly_kinase"/>
    <property type="match status" value="1"/>
</dbReference>
<dbReference type="InterPro" id="IPR018197">
    <property type="entry name" value="Glycerate_kinase_RE-like"/>
</dbReference>
<dbReference type="GO" id="GO:0016301">
    <property type="term" value="F:kinase activity"/>
    <property type="evidence" value="ECO:0007669"/>
    <property type="project" value="UniProtKB-KW"/>
</dbReference>
<reference evidence="5 6" key="1">
    <citation type="journal article" date="2021" name="Sci. Rep.">
        <title>The distribution of antibiotic resistance genes in chicken gut microbiota commensals.</title>
        <authorList>
            <person name="Juricova H."/>
            <person name="Matiasovicova J."/>
            <person name="Kubasova T."/>
            <person name="Cejkova D."/>
            <person name="Rychlik I."/>
        </authorList>
    </citation>
    <scope>NUCLEOTIDE SEQUENCE [LARGE SCALE GENOMIC DNA]</scope>
    <source>
        <strain evidence="5 6">An564</strain>
    </source>
</reference>
<keyword evidence="3 4" id="KW-0418">Kinase</keyword>
<dbReference type="PANTHER" id="PTHR21599:SF0">
    <property type="entry name" value="GLYCERATE KINASE"/>
    <property type="match status" value="1"/>
</dbReference>
<dbReference type="EMBL" id="JACSNR010000003">
    <property type="protein sequence ID" value="MBM6922958.1"/>
    <property type="molecule type" value="Genomic_DNA"/>
</dbReference>
<dbReference type="InterPro" id="IPR036129">
    <property type="entry name" value="Glycerate_kinase_sf"/>
</dbReference>
<evidence type="ECO:0000256" key="3">
    <source>
        <dbReference type="ARBA" id="ARBA00022777"/>
    </source>
</evidence>
<dbReference type="Proteomes" id="UP000724149">
    <property type="component" value="Unassembled WGS sequence"/>
</dbReference>
<evidence type="ECO:0000313" key="6">
    <source>
        <dbReference type="Proteomes" id="UP000724149"/>
    </source>
</evidence>
<gene>
    <name evidence="5" type="ORF">H9X81_04530</name>
</gene>
<evidence type="ECO:0000256" key="4">
    <source>
        <dbReference type="PIRNR" id="PIRNR006078"/>
    </source>
</evidence>
<name>A0ABS2GLJ2_9FIRM</name>
<dbReference type="Gene3D" id="3.90.1510.10">
    <property type="entry name" value="Glycerate kinase, domain 2"/>
    <property type="match status" value="1"/>
</dbReference>
<dbReference type="PIRSF" id="PIRSF006078">
    <property type="entry name" value="GlxK"/>
    <property type="match status" value="1"/>
</dbReference>
<dbReference type="Gene3D" id="3.40.50.10350">
    <property type="entry name" value="Glycerate kinase, domain 1"/>
    <property type="match status" value="1"/>
</dbReference>
<keyword evidence="6" id="KW-1185">Reference proteome</keyword>
<dbReference type="NCBIfam" id="TIGR00045">
    <property type="entry name" value="glycerate kinase"/>
    <property type="match status" value="1"/>
</dbReference>
<evidence type="ECO:0000256" key="1">
    <source>
        <dbReference type="ARBA" id="ARBA00006284"/>
    </source>
</evidence>
<sequence>MIVTIAIDSWKGCLDSLDAARSIETGLRRVCPDLEARLSPLADGGEGTTCALCTPEERIPCTVTGPLGEPVRAEYGIRRATGTAVLEMASAAGLPLVPPDRRNPLYTTTRGVGELLCDALDRGCRNFLIGIGGSATNDGGAGMLAALGFRLLDAAGSPIPDGAAGLEQLCSIDASAARPELRDCRFSIACDVENPLCGPTGASAVYGPQKGASPEMIPRLDAALRRFADTAARVFPGCDPDVPGSGAAGGLGFGFAAFLGAQLRPGAAIVLEETGLTGLLPGSDLCFTGEGRFDFQTSMGKAPAAVARLAREQGIPVIALAGSVQPDAPLGEIDAVFPVLRAPMGLANAMDPETARQNIAAAAEQILRLWLRARQ</sequence>
<evidence type="ECO:0000313" key="5">
    <source>
        <dbReference type="EMBL" id="MBM6922958.1"/>
    </source>
</evidence>
<dbReference type="InterPro" id="IPR018193">
    <property type="entry name" value="Glyc_kinase_flavodox-like_fold"/>
</dbReference>
<accession>A0ABS2GLJ2</accession>
<evidence type="ECO:0000256" key="2">
    <source>
        <dbReference type="ARBA" id="ARBA00022679"/>
    </source>
</evidence>
<dbReference type="RefSeq" id="WP_204720173.1">
    <property type="nucleotide sequence ID" value="NZ_JACSNR010000003.1"/>
</dbReference>
<dbReference type="InterPro" id="IPR004381">
    <property type="entry name" value="Glycerate_kinase"/>
</dbReference>
<keyword evidence="2 4" id="KW-0808">Transferase</keyword>